<dbReference type="SUPFAM" id="SSF55729">
    <property type="entry name" value="Acyl-CoA N-acyltransferases (Nat)"/>
    <property type="match status" value="1"/>
</dbReference>
<keyword evidence="2" id="KW-0808">Transferase</keyword>
<dbReference type="Gene3D" id="3.40.630.30">
    <property type="match status" value="1"/>
</dbReference>
<evidence type="ECO:0000313" key="2">
    <source>
        <dbReference type="EMBL" id="RKR90420.1"/>
    </source>
</evidence>
<keyword evidence="3" id="KW-1185">Reference proteome</keyword>
<sequence length="250" mass="26603">MDSLVQKSVVALLSNRPETVDAGPFVIGWDPTSDSRFISYATPRPDAVITPDDVTALVAAFRNINRVPRLEYVTSCAPDLEKHLLDAGFTIEARHQYLVCSPDTLTVPVTPAGFGIIEPTSDEERAGGLAAQNEAFGGELTATPADVARVRRTQERGGVVLVARADDGTYVGGGQASPPGAGLSEVAGIGVRETFRRRGVAGALTAAITELAFTRGIEAAWLEAGGEDSWRVYERIGYVPMGERLYIALD</sequence>
<accession>A0A495JMZ1</accession>
<dbReference type="InterPro" id="IPR000182">
    <property type="entry name" value="GNAT_dom"/>
</dbReference>
<gene>
    <name evidence="2" type="ORF">BDK92_4792</name>
</gene>
<dbReference type="InterPro" id="IPR016181">
    <property type="entry name" value="Acyl_CoA_acyltransferase"/>
</dbReference>
<evidence type="ECO:0000313" key="3">
    <source>
        <dbReference type="Proteomes" id="UP000277671"/>
    </source>
</evidence>
<organism evidence="2 3">
    <name type="scientific">Micromonospora pisi</name>
    <dbReference type="NCBI Taxonomy" id="589240"/>
    <lineage>
        <taxon>Bacteria</taxon>
        <taxon>Bacillati</taxon>
        <taxon>Actinomycetota</taxon>
        <taxon>Actinomycetes</taxon>
        <taxon>Micromonosporales</taxon>
        <taxon>Micromonosporaceae</taxon>
        <taxon>Micromonospora</taxon>
    </lineage>
</organism>
<dbReference type="OrthoDB" id="3814600at2"/>
<dbReference type="AlphaFoldDB" id="A0A495JMZ1"/>
<dbReference type="EMBL" id="RBKT01000001">
    <property type="protein sequence ID" value="RKR90420.1"/>
    <property type="molecule type" value="Genomic_DNA"/>
</dbReference>
<dbReference type="RefSeq" id="WP_121158688.1">
    <property type="nucleotide sequence ID" value="NZ_RBKT01000001.1"/>
</dbReference>
<dbReference type="GO" id="GO:0016747">
    <property type="term" value="F:acyltransferase activity, transferring groups other than amino-acyl groups"/>
    <property type="evidence" value="ECO:0007669"/>
    <property type="project" value="InterPro"/>
</dbReference>
<evidence type="ECO:0000259" key="1">
    <source>
        <dbReference type="PROSITE" id="PS51186"/>
    </source>
</evidence>
<dbReference type="PROSITE" id="PS51186">
    <property type="entry name" value="GNAT"/>
    <property type="match status" value="1"/>
</dbReference>
<name>A0A495JMZ1_9ACTN</name>
<dbReference type="Proteomes" id="UP000277671">
    <property type="component" value="Unassembled WGS sequence"/>
</dbReference>
<dbReference type="Pfam" id="PF00583">
    <property type="entry name" value="Acetyltransf_1"/>
    <property type="match status" value="1"/>
</dbReference>
<reference evidence="2 3" key="1">
    <citation type="submission" date="2018-10" db="EMBL/GenBank/DDBJ databases">
        <title>Sequencing the genomes of 1000 actinobacteria strains.</title>
        <authorList>
            <person name="Klenk H.-P."/>
        </authorList>
    </citation>
    <scope>NUCLEOTIDE SEQUENCE [LARGE SCALE GENOMIC DNA]</scope>
    <source>
        <strain evidence="2 3">DSM 45175</strain>
    </source>
</reference>
<comment type="caution">
    <text evidence="2">The sequence shown here is derived from an EMBL/GenBank/DDBJ whole genome shotgun (WGS) entry which is preliminary data.</text>
</comment>
<protein>
    <submittedName>
        <fullName evidence="2">Putative GNAT family acetyltransferase</fullName>
    </submittedName>
</protein>
<feature type="domain" description="N-acetyltransferase" evidence="1">
    <location>
        <begin position="115"/>
        <end position="250"/>
    </location>
</feature>
<proteinExistence type="predicted"/>
<dbReference type="CDD" id="cd04301">
    <property type="entry name" value="NAT_SF"/>
    <property type="match status" value="1"/>
</dbReference>